<dbReference type="GO" id="GO:0005637">
    <property type="term" value="C:nuclear inner membrane"/>
    <property type="evidence" value="ECO:0007669"/>
    <property type="project" value="UniProtKB-SubCell"/>
</dbReference>
<keyword evidence="7" id="KW-0539">Nucleus</keyword>
<proteinExistence type="inferred from homology"/>
<evidence type="ECO:0000256" key="4">
    <source>
        <dbReference type="ARBA" id="ARBA00022729"/>
    </source>
</evidence>
<organism evidence="9 10">
    <name type="scientific">Phodopus roborovskii</name>
    <name type="common">Roborovski's desert hamster</name>
    <name type="synonym">Cricetulus roborovskii</name>
    <dbReference type="NCBI Taxonomy" id="109678"/>
    <lineage>
        <taxon>Eukaryota</taxon>
        <taxon>Metazoa</taxon>
        <taxon>Chordata</taxon>
        <taxon>Craniata</taxon>
        <taxon>Vertebrata</taxon>
        <taxon>Euteleostomi</taxon>
        <taxon>Mammalia</taxon>
        <taxon>Eutheria</taxon>
        <taxon>Euarchontoglires</taxon>
        <taxon>Glires</taxon>
        <taxon>Rodentia</taxon>
        <taxon>Myomorpha</taxon>
        <taxon>Muroidea</taxon>
        <taxon>Cricetidae</taxon>
        <taxon>Cricetinae</taxon>
        <taxon>Phodopus</taxon>
    </lineage>
</organism>
<evidence type="ECO:0000256" key="2">
    <source>
        <dbReference type="ARBA" id="ARBA00005748"/>
    </source>
</evidence>
<dbReference type="PANTHER" id="PTHR13598">
    <property type="entry name" value="AT07567P-RELATED"/>
    <property type="match status" value="1"/>
</dbReference>
<evidence type="ECO:0000256" key="6">
    <source>
        <dbReference type="ARBA" id="ARBA00023136"/>
    </source>
</evidence>
<keyword evidence="5 8" id="KW-1133">Transmembrane helix</keyword>
<evidence type="ECO:0000313" key="9">
    <source>
        <dbReference type="EMBL" id="CAH6791614.1"/>
    </source>
</evidence>
<gene>
    <name evidence="9" type="primary">Nemp2</name>
    <name evidence="9" type="ORF">PHOROB_LOCUS8726</name>
</gene>
<reference evidence="9" key="1">
    <citation type="submission" date="2022-06" db="EMBL/GenBank/DDBJ databases">
        <authorList>
            <person name="Andreotti S."/>
            <person name="Wyler E."/>
        </authorList>
    </citation>
    <scope>NUCLEOTIDE SEQUENCE</scope>
</reference>
<keyword evidence="3 8" id="KW-0812">Transmembrane</keyword>
<dbReference type="AlphaFoldDB" id="A0AAU9ZG35"/>
<dbReference type="EMBL" id="CALSGD010001443">
    <property type="protein sequence ID" value="CAH6791614.1"/>
    <property type="molecule type" value="Genomic_DNA"/>
</dbReference>
<evidence type="ECO:0000256" key="8">
    <source>
        <dbReference type="SAM" id="Phobius"/>
    </source>
</evidence>
<evidence type="ECO:0000256" key="5">
    <source>
        <dbReference type="ARBA" id="ARBA00022989"/>
    </source>
</evidence>
<evidence type="ECO:0000256" key="3">
    <source>
        <dbReference type="ARBA" id="ARBA00022692"/>
    </source>
</evidence>
<comment type="caution">
    <text evidence="9">The sequence shown here is derived from an EMBL/GenBank/DDBJ whole genome shotgun (WGS) entry which is preliminary data.</text>
</comment>
<dbReference type="InterPro" id="IPR019358">
    <property type="entry name" value="NEMP_fam"/>
</dbReference>
<protein>
    <submittedName>
        <fullName evidence="9">Nemp2 protein</fullName>
    </submittedName>
</protein>
<name>A0AAU9ZG35_PHORO</name>
<dbReference type="Pfam" id="PF10225">
    <property type="entry name" value="NEMP"/>
    <property type="match status" value="1"/>
</dbReference>
<evidence type="ECO:0000256" key="7">
    <source>
        <dbReference type="ARBA" id="ARBA00023242"/>
    </source>
</evidence>
<feature type="transmembrane region" description="Helical" evidence="8">
    <location>
        <begin position="6"/>
        <end position="23"/>
    </location>
</feature>
<comment type="subcellular location">
    <subcellularLocation>
        <location evidence="1">Nucleus inner membrane</location>
        <topology evidence="1">Multi-pass membrane protein</topology>
        <orientation evidence="1">Nucleoplasmic side</orientation>
    </subcellularLocation>
</comment>
<feature type="transmembrane region" description="Helical" evidence="8">
    <location>
        <begin position="177"/>
        <end position="198"/>
    </location>
</feature>
<feature type="transmembrane region" description="Helical" evidence="8">
    <location>
        <begin position="154"/>
        <end position="171"/>
    </location>
</feature>
<keyword evidence="10" id="KW-1185">Reference proteome</keyword>
<keyword evidence="6 8" id="KW-0472">Membrane</keyword>
<evidence type="ECO:0000256" key="1">
    <source>
        <dbReference type="ARBA" id="ARBA00004575"/>
    </source>
</evidence>
<sequence length="210" mass="23718">MPPVLWWLVFWLPPLATLLAVAVREEEAAAVSVPRCKSLKETDFIKTSVSDCYCYNQNLQIQWTCMWSTVQVTVTSPGLLRFVYITGSHNCQHPEGILSFIRCVIHNFWVPEESNKMTMLITPFGETVCFSVEPIGKVFTYTVSVDGNIVDFKLLLVFVAGISLFFYAKTLSQSPTFYYSSGTMLGVLMTPVFVLLMAKRHIPKFMLCAS</sequence>
<accession>A0AAU9ZG35</accession>
<dbReference type="Proteomes" id="UP001152836">
    <property type="component" value="Unassembled WGS sequence"/>
</dbReference>
<dbReference type="PANTHER" id="PTHR13598:SF3">
    <property type="entry name" value="NUCLEAR ENVELOPE INTEGRAL MEMBRANE PROTEIN 2"/>
    <property type="match status" value="1"/>
</dbReference>
<keyword evidence="4" id="KW-0732">Signal</keyword>
<comment type="similarity">
    <text evidence="2">Belongs to the NEMP family.</text>
</comment>
<evidence type="ECO:0000313" key="10">
    <source>
        <dbReference type="Proteomes" id="UP001152836"/>
    </source>
</evidence>